<dbReference type="Gene3D" id="3.30.530.20">
    <property type="match status" value="1"/>
</dbReference>
<dbReference type="PANTHER" id="PTHR33789">
    <property type="entry name" value="LACHRYMATORY-FACTOR SYNTHASE"/>
    <property type="match status" value="1"/>
</dbReference>
<reference evidence="1 3" key="2">
    <citation type="journal article" date="2018" name="Plant J.">
        <title>The Physcomitrella patens chromosome-scale assembly reveals moss genome structure and evolution.</title>
        <authorList>
            <person name="Lang D."/>
            <person name="Ullrich K.K."/>
            <person name="Murat F."/>
            <person name="Fuchs J."/>
            <person name="Jenkins J."/>
            <person name="Haas F.B."/>
            <person name="Piednoel M."/>
            <person name="Gundlach H."/>
            <person name="Van Bel M."/>
            <person name="Meyberg R."/>
            <person name="Vives C."/>
            <person name="Morata J."/>
            <person name="Symeonidi A."/>
            <person name="Hiss M."/>
            <person name="Muchero W."/>
            <person name="Kamisugi Y."/>
            <person name="Saleh O."/>
            <person name="Blanc G."/>
            <person name="Decker E.L."/>
            <person name="van Gessel N."/>
            <person name="Grimwood J."/>
            <person name="Hayes R.D."/>
            <person name="Graham S.W."/>
            <person name="Gunter L.E."/>
            <person name="McDaniel S.F."/>
            <person name="Hoernstein S.N.W."/>
            <person name="Larsson A."/>
            <person name="Li F.W."/>
            <person name="Perroud P.F."/>
            <person name="Phillips J."/>
            <person name="Ranjan P."/>
            <person name="Rokshar D.S."/>
            <person name="Rothfels C.J."/>
            <person name="Schneider L."/>
            <person name="Shu S."/>
            <person name="Stevenson D.W."/>
            <person name="Thummler F."/>
            <person name="Tillich M."/>
            <person name="Villarreal Aguilar J.C."/>
            <person name="Widiez T."/>
            <person name="Wong G.K."/>
            <person name="Wymore A."/>
            <person name="Zhang Y."/>
            <person name="Zimmer A.D."/>
            <person name="Quatrano R.S."/>
            <person name="Mayer K.F.X."/>
            <person name="Goodstein D."/>
            <person name="Casacuberta J.M."/>
            <person name="Vandepoele K."/>
            <person name="Reski R."/>
            <person name="Cuming A.C."/>
            <person name="Tuskan G.A."/>
            <person name="Maumus F."/>
            <person name="Salse J."/>
            <person name="Schmutz J."/>
            <person name="Rensing S.A."/>
        </authorList>
    </citation>
    <scope>NUCLEOTIDE SEQUENCE [LARGE SCALE GENOMIC DNA]</scope>
    <source>
        <strain evidence="2 3">cv. Gransden 2004</strain>
    </source>
</reference>
<dbReference type="OrthoDB" id="1906864at2759"/>
<dbReference type="AlphaFoldDB" id="A0A2K1KD42"/>
<evidence type="ECO:0000313" key="3">
    <source>
        <dbReference type="Proteomes" id="UP000006727"/>
    </source>
</evidence>
<evidence type="ECO:0000313" key="1">
    <source>
        <dbReference type="EMBL" id="PNR51691.1"/>
    </source>
</evidence>
<dbReference type="InterPro" id="IPR023393">
    <property type="entry name" value="START-like_dom_sf"/>
</dbReference>
<dbReference type="Pfam" id="PF10604">
    <property type="entry name" value="Polyketide_cyc2"/>
    <property type="match status" value="1"/>
</dbReference>
<dbReference type="GeneID" id="112284283"/>
<dbReference type="Proteomes" id="UP000006727">
    <property type="component" value="Chromosome 7"/>
</dbReference>
<protein>
    <recommendedName>
        <fullName evidence="4">Bet v I/Major latex protein domain-containing protein</fullName>
    </recommendedName>
</protein>
<dbReference type="CDD" id="cd07821">
    <property type="entry name" value="PYR_PYL_RCAR_like"/>
    <property type="match status" value="1"/>
</dbReference>
<dbReference type="Gramene" id="Pp3c7_25770V3.2">
    <property type="protein sequence ID" value="Pp3c7_25770V3.2"/>
    <property type="gene ID" value="Pp3c7_25770"/>
</dbReference>
<dbReference type="SUPFAM" id="SSF55961">
    <property type="entry name" value="Bet v1-like"/>
    <property type="match status" value="1"/>
</dbReference>
<dbReference type="InterPro" id="IPR019587">
    <property type="entry name" value="Polyketide_cyclase/dehydratase"/>
</dbReference>
<evidence type="ECO:0008006" key="4">
    <source>
        <dbReference type="Google" id="ProtNLM"/>
    </source>
</evidence>
<dbReference type="STRING" id="3218.A0A2K1KD42"/>
<sequence>MSGLMLNCGLSSNYQSYHFNSMLPMLVRRLGSMASNIAAEDNWHGAIEVVISAPVEKVWAIASDWLKFPRRCSVECAEGENGVPGCVRKVQAHNSSFWVAEKLTEIDHDKRFLTYDLVGGNTGIEIGYRAAFQVIDEGESRTRVVWPFMFSPEQVSVESLISVVKKKVKAHIKELEQLAQDA</sequence>
<gene>
    <name evidence="2" type="primary">LOC112284283</name>
    <name evidence="1" type="ORF">PHYPA_010879</name>
</gene>
<dbReference type="EnsemblPlants" id="Pp3c7_25770V3.1">
    <property type="protein sequence ID" value="Pp3c7_25770V3.1"/>
    <property type="gene ID" value="Pp3c7_25770"/>
</dbReference>
<evidence type="ECO:0000313" key="2">
    <source>
        <dbReference type="EnsemblPlants" id="Pp3c7_25770V3.1"/>
    </source>
</evidence>
<organism evidence="1">
    <name type="scientific">Physcomitrium patens</name>
    <name type="common">Spreading-leaved earth moss</name>
    <name type="synonym">Physcomitrella patens</name>
    <dbReference type="NCBI Taxonomy" id="3218"/>
    <lineage>
        <taxon>Eukaryota</taxon>
        <taxon>Viridiplantae</taxon>
        <taxon>Streptophyta</taxon>
        <taxon>Embryophyta</taxon>
        <taxon>Bryophyta</taxon>
        <taxon>Bryophytina</taxon>
        <taxon>Bryopsida</taxon>
        <taxon>Funariidae</taxon>
        <taxon>Funariales</taxon>
        <taxon>Funariaceae</taxon>
        <taxon>Physcomitrium</taxon>
    </lineage>
</organism>
<dbReference type="PaxDb" id="3218-PP1S97_133V6.1"/>
<dbReference type="PANTHER" id="PTHR33789:SF5">
    <property type="entry name" value="BET V I_MAJOR LATEX PROTEIN DOMAIN-CONTAINING PROTEIN"/>
    <property type="match status" value="1"/>
</dbReference>
<dbReference type="EnsemblPlants" id="Pp3c7_25770V3.2">
    <property type="protein sequence ID" value="Pp3c7_25770V3.2"/>
    <property type="gene ID" value="Pp3c7_25770"/>
</dbReference>
<dbReference type="KEGG" id="ppp:112284283"/>
<accession>A0A2K1KD42</accession>
<dbReference type="FunFam" id="3.30.530.20:FF:000121">
    <property type="entry name" value="Uncharacterized protein"/>
    <property type="match status" value="1"/>
</dbReference>
<keyword evidence="3" id="KW-1185">Reference proteome</keyword>
<dbReference type="InterPro" id="IPR053249">
    <property type="entry name" value="LFS"/>
</dbReference>
<dbReference type="RefSeq" id="XP_024379738.1">
    <property type="nucleotide sequence ID" value="XM_024523970.2"/>
</dbReference>
<reference evidence="1 3" key="1">
    <citation type="journal article" date="2008" name="Science">
        <title>The Physcomitrella genome reveals evolutionary insights into the conquest of land by plants.</title>
        <authorList>
            <person name="Rensing S."/>
            <person name="Lang D."/>
            <person name="Zimmer A."/>
            <person name="Terry A."/>
            <person name="Salamov A."/>
            <person name="Shapiro H."/>
            <person name="Nishiyama T."/>
            <person name="Perroud P.-F."/>
            <person name="Lindquist E."/>
            <person name="Kamisugi Y."/>
            <person name="Tanahashi T."/>
            <person name="Sakakibara K."/>
            <person name="Fujita T."/>
            <person name="Oishi K."/>
            <person name="Shin-I T."/>
            <person name="Kuroki Y."/>
            <person name="Toyoda A."/>
            <person name="Suzuki Y."/>
            <person name="Hashimoto A."/>
            <person name="Yamaguchi K."/>
            <person name="Sugano A."/>
            <person name="Kohara Y."/>
            <person name="Fujiyama A."/>
            <person name="Anterola A."/>
            <person name="Aoki S."/>
            <person name="Ashton N."/>
            <person name="Barbazuk W.B."/>
            <person name="Barker E."/>
            <person name="Bennetzen J."/>
            <person name="Bezanilla M."/>
            <person name="Blankenship R."/>
            <person name="Cho S.H."/>
            <person name="Dutcher S."/>
            <person name="Estelle M."/>
            <person name="Fawcett J.A."/>
            <person name="Gundlach H."/>
            <person name="Hanada K."/>
            <person name="Heyl A."/>
            <person name="Hicks K.A."/>
            <person name="Hugh J."/>
            <person name="Lohr M."/>
            <person name="Mayer K."/>
            <person name="Melkozernov A."/>
            <person name="Murata T."/>
            <person name="Nelson D."/>
            <person name="Pils B."/>
            <person name="Prigge M."/>
            <person name="Reiss B."/>
            <person name="Renner T."/>
            <person name="Rombauts S."/>
            <person name="Rushton P."/>
            <person name="Sanderfoot A."/>
            <person name="Schween G."/>
            <person name="Shiu S.-H."/>
            <person name="Stueber K."/>
            <person name="Theodoulou F.L."/>
            <person name="Tu H."/>
            <person name="Van de Peer Y."/>
            <person name="Verrier P.J."/>
            <person name="Waters E."/>
            <person name="Wood A."/>
            <person name="Yang L."/>
            <person name="Cove D."/>
            <person name="Cuming A."/>
            <person name="Hasebe M."/>
            <person name="Lucas S."/>
            <person name="Mishler D.B."/>
            <person name="Reski R."/>
            <person name="Grigoriev I."/>
            <person name="Quatrano R.S."/>
            <person name="Boore J.L."/>
        </authorList>
    </citation>
    <scope>NUCLEOTIDE SEQUENCE [LARGE SCALE GENOMIC DNA]</scope>
    <source>
        <strain evidence="2 3">cv. Gransden 2004</strain>
    </source>
</reference>
<dbReference type="Gramene" id="Pp3c7_25770V3.1">
    <property type="protein sequence ID" value="Pp3c7_25770V3.1"/>
    <property type="gene ID" value="Pp3c7_25770"/>
</dbReference>
<dbReference type="EMBL" id="ABEU02000007">
    <property type="protein sequence ID" value="PNR51691.1"/>
    <property type="molecule type" value="Genomic_DNA"/>
</dbReference>
<reference evidence="2" key="3">
    <citation type="submission" date="2020-12" db="UniProtKB">
        <authorList>
            <consortium name="EnsemblPlants"/>
        </authorList>
    </citation>
    <scope>IDENTIFICATION</scope>
</reference>
<name>A0A2K1KD42_PHYPA</name>
<proteinExistence type="predicted"/>